<evidence type="ECO:0000313" key="3">
    <source>
        <dbReference type="Proteomes" id="UP001589738"/>
    </source>
</evidence>
<dbReference type="SMART" id="SM00260">
    <property type="entry name" value="CheW"/>
    <property type="match status" value="1"/>
</dbReference>
<evidence type="ECO:0000313" key="2">
    <source>
        <dbReference type="EMBL" id="MFC0477793.1"/>
    </source>
</evidence>
<dbReference type="SUPFAM" id="SSF50341">
    <property type="entry name" value="CheW-like"/>
    <property type="match status" value="1"/>
</dbReference>
<keyword evidence="3" id="KW-1185">Reference proteome</keyword>
<dbReference type="Proteomes" id="UP001589738">
    <property type="component" value="Unassembled WGS sequence"/>
</dbReference>
<dbReference type="PROSITE" id="PS50851">
    <property type="entry name" value="CHEW"/>
    <property type="match status" value="1"/>
</dbReference>
<proteinExistence type="predicted"/>
<dbReference type="Pfam" id="PF01584">
    <property type="entry name" value="CheW"/>
    <property type="match status" value="1"/>
</dbReference>
<dbReference type="InterPro" id="IPR039315">
    <property type="entry name" value="CheW"/>
</dbReference>
<dbReference type="EMBL" id="JBHLUU010000124">
    <property type="protein sequence ID" value="MFC0477793.1"/>
    <property type="molecule type" value="Genomic_DNA"/>
</dbReference>
<dbReference type="PANTHER" id="PTHR22617:SF23">
    <property type="entry name" value="CHEMOTAXIS PROTEIN CHEW"/>
    <property type="match status" value="1"/>
</dbReference>
<organism evidence="2 3">
    <name type="scientific">Robertmurraya beringensis</name>
    <dbReference type="NCBI Taxonomy" id="641660"/>
    <lineage>
        <taxon>Bacteria</taxon>
        <taxon>Bacillati</taxon>
        <taxon>Bacillota</taxon>
        <taxon>Bacilli</taxon>
        <taxon>Bacillales</taxon>
        <taxon>Bacillaceae</taxon>
        <taxon>Robertmurraya</taxon>
    </lineage>
</organism>
<feature type="domain" description="CheW-like" evidence="1">
    <location>
        <begin position="4"/>
        <end position="143"/>
    </location>
</feature>
<dbReference type="PANTHER" id="PTHR22617">
    <property type="entry name" value="CHEMOTAXIS SENSOR HISTIDINE KINASE-RELATED"/>
    <property type="match status" value="1"/>
</dbReference>
<dbReference type="Gene3D" id="2.30.30.40">
    <property type="entry name" value="SH3 Domains"/>
    <property type="match status" value="1"/>
</dbReference>
<dbReference type="Gene3D" id="2.40.50.180">
    <property type="entry name" value="CheA-289, Domain 4"/>
    <property type="match status" value="1"/>
</dbReference>
<dbReference type="InterPro" id="IPR036061">
    <property type="entry name" value="CheW-like_dom_sf"/>
</dbReference>
<reference evidence="2 3" key="1">
    <citation type="submission" date="2024-09" db="EMBL/GenBank/DDBJ databases">
        <authorList>
            <person name="Sun Q."/>
            <person name="Mori K."/>
        </authorList>
    </citation>
    <scope>NUCLEOTIDE SEQUENCE [LARGE SCALE GENOMIC DNA]</scope>
    <source>
        <strain evidence="2 3">CGMCC 1.9126</strain>
    </source>
</reference>
<comment type="caution">
    <text evidence="2">The sequence shown here is derived from an EMBL/GenBank/DDBJ whole genome shotgun (WGS) entry which is preliminary data.</text>
</comment>
<name>A0ABV6L102_9BACI</name>
<dbReference type="RefSeq" id="WP_160546526.1">
    <property type="nucleotide sequence ID" value="NZ_JBHLUU010000124.1"/>
</dbReference>
<dbReference type="InterPro" id="IPR002545">
    <property type="entry name" value="CheW-lke_dom"/>
</dbReference>
<accession>A0ABV6L102</accession>
<protein>
    <submittedName>
        <fullName evidence="2">Chemotaxis protein CheW</fullName>
    </submittedName>
</protein>
<sequence>MLTTTKVVVFQVGKEEYAITIEHVISIEKVEGITPIPHLPVYVKGIVKVRGELLPVLDFEEILYHRTIQYNDQTRMIVVKTDELSIGVLVNDAKEIIDIEKEQLKQLGLVAFNKTSYFSSIANLDSRLITIIDPSKLVQSLEGIKEIQQYMKSHQEE</sequence>
<evidence type="ECO:0000259" key="1">
    <source>
        <dbReference type="PROSITE" id="PS50851"/>
    </source>
</evidence>
<gene>
    <name evidence="2" type="ORF">ACFFHF_21625</name>
</gene>